<evidence type="ECO:0000256" key="2">
    <source>
        <dbReference type="ARBA" id="ARBA00009374"/>
    </source>
</evidence>
<proteinExistence type="inferred from homology"/>
<dbReference type="GO" id="GO:0046872">
    <property type="term" value="F:metal ion binding"/>
    <property type="evidence" value="ECO:0007669"/>
    <property type="project" value="UniProtKB-KW"/>
</dbReference>
<comment type="similarity">
    <text evidence="2">Belongs to the FLZ family.</text>
</comment>
<evidence type="ECO:0000256" key="1">
    <source>
        <dbReference type="ARBA" id="ARBA00004496"/>
    </source>
</evidence>
<name>A0A6V7PF55_ANACO</name>
<evidence type="ECO:0000256" key="4">
    <source>
        <dbReference type="ARBA" id="ARBA00022723"/>
    </source>
</evidence>
<dbReference type="Pfam" id="PF04570">
    <property type="entry name" value="zf-FLZ"/>
    <property type="match status" value="1"/>
</dbReference>
<dbReference type="EMBL" id="LR862130">
    <property type="protein sequence ID" value="CAD1829510.1"/>
    <property type="molecule type" value="Genomic_DNA"/>
</dbReference>
<evidence type="ECO:0000313" key="7">
    <source>
        <dbReference type="EMBL" id="CAD1829510.1"/>
    </source>
</evidence>
<evidence type="ECO:0000256" key="5">
    <source>
        <dbReference type="PROSITE-ProRule" id="PRU01131"/>
    </source>
</evidence>
<feature type="domain" description="FLZ-type" evidence="6">
    <location>
        <begin position="95"/>
        <end position="136"/>
    </location>
</feature>
<gene>
    <name evidence="7" type="ORF">CB5_LOCUS12721</name>
</gene>
<feature type="zinc finger region" description="FLZ-type" evidence="5">
    <location>
        <begin position="95"/>
        <end position="136"/>
    </location>
</feature>
<reference evidence="7" key="1">
    <citation type="submission" date="2020-07" db="EMBL/GenBank/DDBJ databases">
        <authorList>
            <person name="Lin J."/>
        </authorList>
    </citation>
    <scope>NUCLEOTIDE SEQUENCE</scope>
</reference>
<dbReference type="AlphaFoldDB" id="A0A6V7PF55"/>
<protein>
    <recommendedName>
        <fullName evidence="6">FLZ-type domain-containing protein</fullName>
    </recommendedName>
</protein>
<dbReference type="GO" id="GO:0005737">
    <property type="term" value="C:cytoplasm"/>
    <property type="evidence" value="ECO:0007669"/>
    <property type="project" value="UniProtKB-SubCell"/>
</dbReference>
<dbReference type="PANTHER" id="PTHR33059">
    <property type="entry name" value="FCS-LIKE ZINC FINGER 5"/>
    <property type="match status" value="1"/>
</dbReference>
<dbReference type="InterPro" id="IPR007650">
    <property type="entry name" value="Zf-FLZ_dom"/>
</dbReference>
<sequence>MTPQVEFSFSILLSLKWKEPFKIQCLSMSEAIPRKRLQSSRIRRTTSKREINDEDLVKIGETKVLEIDFDAFGSYMMKSTKEAGKKVESFAQPLHFLHSCGACGCPLGSEHDIFIYRGDRAFCSIGCREEYMQNKC</sequence>
<keyword evidence="4" id="KW-0479">Metal-binding</keyword>
<evidence type="ECO:0000259" key="6">
    <source>
        <dbReference type="PROSITE" id="PS51795"/>
    </source>
</evidence>
<dbReference type="PANTHER" id="PTHR33059:SF4">
    <property type="entry name" value="FCS-LIKE ZINC FINGER 5"/>
    <property type="match status" value="1"/>
</dbReference>
<keyword evidence="3" id="KW-0963">Cytoplasm</keyword>
<accession>A0A6V7PF55</accession>
<evidence type="ECO:0000256" key="3">
    <source>
        <dbReference type="ARBA" id="ARBA00022490"/>
    </source>
</evidence>
<organism evidence="7">
    <name type="scientific">Ananas comosus var. bracteatus</name>
    <name type="common">red pineapple</name>
    <dbReference type="NCBI Taxonomy" id="296719"/>
    <lineage>
        <taxon>Eukaryota</taxon>
        <taxon>Viridiplantae</taxon>
        <taxon>Streptophyta</taxon>
        <taxon>Embryophyta</taxon>
        <taxon>Tracheophyta</taxon>
        <taxon>Spermatophyta</taxon>
        <taxon>Magnoliopsida</taxon>
        <taxon>Liliopsida</taxon>
        <taxon>Poales</taxon>
        <taxon>Bromeliaceae</taxon>
        <taxon>Bromelioideae</taxon>
        <taxon>Ananas</taxon>
    </lineage>
</organism>
<comment type="subcellular location">
    <subcellularLocation>
        <location evidence="1">Cytoplasm</location>
    </subcellularLocation>
</comment>
<dbReference type="PROSITE" id="PS51795">
    <property type="entry name" value="ZF_FLZ"/>
    <property type="match status" value="1"/>
</dbReference>